<dbReference type="AlphaFoldDB" id="A0A0D0PCX0"/>
<accession>A0A0D0PCX0</accession>
<proteinExistence type="predicted"/>
<dbReference type="OrthoDB" id="10004793at2"/>
<dbReference type="RefSeq" id="WP_156169350.1">
    <property type="nucleotide sequence ID" value="NZ_KB902295.1"/>
</dbReference>
<evidence type="ECO:0000313" key="2">
    <source>
        <dbReference type="EMBL" id="KIQ69266.1"/>
    </source>
</evidence>
<reference evidence="2 3" key="1">
    <citation type="submission" date="2013-01" db="EMBL/GenBank/DDBJ databases">
        <authorList>
            <person name="Fiebig A."/>
            <person name="Goeker M."/>
            <person name="Klenk H.-P.P."/>
        </authorList>
    </citation>
    <scope>NUCLEOTIDE SEQUENCE [LARGE SCALE GENOMIC DNA]</scope>
    <source>
        <strain evidence="2 3">DSM 24838</strain>
    </source>
</reference>
<protein>
    <recommendedName>
        <fullName evidence="4">Secreted protein</fullName>
    </recommendedName>
</protein>
<dbReference type="STRING" id="1123501.Wenmar_02337"/>
<evidence type="ECO:0000256" key="1">
    <source>
        <dbReference type="SAM" id="SignalP"/>
    </source>
</evidence>
<organism evidence="2 3">
    <name type="scientific">Wenxinia marina DSM 24838</name>
    <dbReference type="NCBI Taxonomy" id="1123501"/>
    <lineage>
        <taxon>Bacteria</taxon>
        <taxon>Pseudomonadati</taxon>
        <taxon>Pseudomonadota</taxon>
        <taxon>Alphaproteobacteria</taxon>
        <taxon>Rhodobacterales</taxon>
        <taxon>Roseobacteraceae</taxon>
        <taxon>Wenxinia</taxon>
    </lineage>
</organism>
<name>A0A0D0PCX0_9RHOB</name>
<feature type="chain" id="PRO_5002229488" description="Secreted protein" evidence="1">
    <location>
        <begin position="19"/>
        <end position="187"/>
    </location>
</feature>
<evidence type="ECO:0008006" key="4">
    <source>
        <dbReference type="Google" id="ProtNLM"/>
    </source>
</evidence>
<gene>
    <name evidence="2" type="ORF">Wenmar_02337</name>
</gene>
<keyword evidence="1" id="KW-0732">Signal</keyword>
<dbReference type="Proteomes" id="UP000035100">
    <property type="component" value="Unassembled WGS sequence"/>
</dbReference>
<feature type="signal peptide" evidence="1">
    <location>
        <begin position="1"/>
        <end position="18"/>
    </location>
</feature>
<keyword evidence="3" id="KW-1185">Reference proteome</keyword>
<dbReference type="EMBL" id="AONG01000010">
    <property type="protein sequence ID" value="KIQ69266.1"/>
    <property type="molecule type" value="Genomic_DNA"/>
</dbReference>
<comment type="caution">
    <text evidence="2">The sequence shown here is derived from an EMBL/GenBank/DDBJ whole genome shotgun (WGS) entry which is preliminary data.</text>
</comment>
<evidence type="ECO:0000313" key="3">
    <source>
        <dbReference type="Proteomes" id="UP000035100"/>
    </source>
</evidence>
<sequence length="187" mass="18772">MNGLLRTVLLAGAVAAGAASPGAAQSGDSASAPVEIMVVPYASLQFVGTPLLSLSVPPPGSTIPSSGVLFDVIGNATATLQAEPDSFLTVPNEGFMGRAISGGNSIGYKVELRYPRTGLPGSPVGYAGLPGFEEGPTVPALSVDLTATGGMRRGEIHMEAHPAWTVDGGLALPGLYEGQIILTLSAS</sequence>